<sequence>MVHRRFALVFALLLVGFASAPTPSPSPTHPPSLLRRLENFLMLHGVHPPPPQPAGPASPKSYPIHGSMIVRPDAAVRVSCGRGFVACYIHVIASAQNNARLEGVLWGPKAPLVHLHVTGSPRSPHFWLGVDDRYASRDRAHAYLRARLYLPIAASLDATGISGAYDVSGLRGACTFNVASMDLGVAGCSKLDAMTVAGSVSVTLLPGIWPNVRVRTESGAIALTVPAGFRGRVHARSLEGNVLNPLDSGFDEGRLELQSLSGRIEVRASP</sequence>
<dbReference type="EMBL" id="CABO01000017">
    <property type="protein sequence ID" value="CBI01308.1"/>
    <property type="molecule type" value="Genomic_DNA"/>
</dbReference>
<organism evidence="1">
    <name type="scientific">mine drainage metagenome</name>
    <dbReference type="NCBI Taxonomy" id="410659"/>
    <lineage>
        <taxon>unclassified sequences</taxon>
        <taxon>metagenomes</taxon>
        <taxon>ecological metagenomes</taxon>
    </lineage>
</organism>
<protein>
    <recommendedName>
        <fullName evidence="2">Adhesin domain-containing protein</fullName>
    </recommendedName>
</protein>
<evidence type="ECO:0000313" key="1">
    <source>
        <dbReference type="EMBL" id="CBI01308.1"/>
    </source>
</evidence>
<dbReference type="AlphaFoldDB" id="E6Q298"/>
<reference evidence="1" key="1">
    <citation type="submission" date="2009-10" db="EMBL/GenBank/DDBJ databases">
        <title>Diversity of trophic interactions inside an arsenic-rich microbial ecosystem.</title>
        <authorList>
            <person name="Bertin P.N."/>
            <person name="Heinrich-Salmeron A."/>
            <person name="Pelletier E."/>
            <person name="Goulhen-Chollet F."/>
            <person name="Arsene-Ploetze F."/>
            <person name="Gallien S."/>
            <person name="Calteau A."/>
            <person name="Vallenet D."/>
            <person name="Casiot C."/>
            <person name="Chane-Woon-Ming B."/>
            <person name="Giloteaux L."/>
            <person name="Barakat M."/>
            <person name="Bonnefoy V."/>
            <person name="Bruneel O."/>
            <person name="Chandler M."/>
            <person name="Cleiss J."/>
            <person name="Duran R."/>
            <person name="Elbaz-Poulichet F."/>
            <person name="Fonknechten N."/>
            <person name="Lauga B."/>
            <person name="Mornico D."/>
            <person name="Ortet P."/>
            <person name="Schaeffer C."/>
            <person name="Siguier P."/>
            <person name="Alexander Thil Smith A."/>
            <person name="Van Dorsselaer A."/>
            <person name="Weissenbach J."/>
            <person name="Medigue C."/>
            <person name="Le Paslier D."/>
        </authorList>
    </citation>
    <scope>NUCLEOTIDE SEQUENCE</scope>
</reference>
<name>E6Q298_9ZZZZ</name>
<comment type="caution">
    <text evidence="1">The sequence shown here is derived from an EMBL/GenBank/DDBJ whole genome shotgun (WGS) entry which is preliminary data.</text>
</comment>
<gene>
    <name evidence="1" type="ORF">CARN4_1742</name>
</gene>
<proteinExistence type="predicted"/>
<evidence type="ECO:0008006" key="2">
    <source>
        <dbReference type="Google" id="ProtNLM"/>
    </source>
</evidence>
<accession>E6Q298</accession>